<dbReference type="PRINTS" id="PR00759">
    <property type="entry name" value="BASICPTASE"/>
</dbReference>
<feature type="domain" description="BPTI/Kunitz inhibitor" evidence="2">
    <location>
        <begin position="23"/>
        <end position="76"/>
    </location>
</feature>
<feature type="chain" id="PRO_5028917968" evidence="1">
    <location>
        <begin position="19"/>
        <end position="229"/>
    </location>
</feature>
<dbReference type="CDD" id="cd00109">
    <property type="entry name" value="Kunitz-type"/>
    <property type="match status" value="1"/>
</dbReference>
<dbReference type="Gene3D" id="4.10.410.10">
    <property type="entry name" value="Pancreatic trypsin inhibitor Kunitz domain"/>
    <property type="match status" value="2"/>
</dbReference>
<dbReference type="InterPro" id="IPR036880">
    <property type="entry name" value="Kunitz_BPTI_sf"/>
</dbReference>
<evidence type="ECO:0000313" key="4">
    <source>
        <dbReference type="WBParaSite" id="Pan_g11170.t1"/>
    </source>
</evidence>
<protein>
    <submittedName>
        <fullName evidence="4">Kunitz/Bovine pancreatic trypsin inhibitor domain protein</fullName>
    </submittedName>
</protein>
<reference evidence="3" key="1">
    <citation type="journal article" date="2013" name="Genetics">
        <title>The draft genome and transcriptome of Panagrellus redivivus are shaped by the harsh demands of a free-living lifestyle.</title>
        <authorList>
            <person name="Srinivasan J."/>
            <person name="Dillman A.R."/>
            <person name="Macchietto M.G."/>
            <person name="Heikkinen L."/>
            <person name="Lakso M."/>
            <person name="Fracchia K.M."/>
            <person name="Antoshechkin I."/>
            <person name="Mortazavi A."/>
            <person name="Wong G."/>
            <person name="Sternberg P.W."/>
        </authorList>
    </citation>
    <scope>NUCLEOTIDE SEQUENCE [LARGE SCALE GENOMIC DNA]</scope>
    <source>
        <strain evidence="3">MT8872</strain>
    </source>
</reference>
<proteinExistence type="predicted"/>
<dbReference type="PROSITE" id="PS50279">
    <property type="entry name" value="BPTI_KUNITZ_2"/>
    <property type="match status" value="2"/>
</dbReference>
<dbReference type="SUPFAM" id="SSF57362">
    <property type="entry name" value="BPTI-like"/>
    <property type="match status" value="2"/>
</dbReference>
<dbReference type="WBParaSite" id="Pan_g11170.t1">
    <property type="protein sequence ID" value="Pan_g11170.t1"/>
    <property type="gene ID" value="Pan_g11170"/>
</dbReference>
<evidence type="ECO:0000256" key="1">
    <source>
        <dbReference type="SAM" id="SignalP"/>
    </source>
</evidence>
<organism evidence="3 4">
    <name type="scientific">Panagrellus redivivus</name>
    <name type="common">Microworm</name>
    <dbReference type="NCBI Taxonomy" id="6233"/>
    <lineage>
        <taxon>Eukaryota</taxon>
        <taxon>Metazoa</taxon>
        <taxon>Ecdysozoa</taxon>
        <taxon>Nematoda</taxon>
        <taxon>Chromadorea</taxon>
        <taxon>Rhabditida</taxon>
        <taxon>Tylenchina</taxon>
        <taxon>Panagrolaimomorpha</taxon>
        <taxon>Panagrolaimoidea</taxon>
        <taxon>Panagrolaimidae</taxon>
        <taxon>Panagrellus</taxon>
    </lineage>
</organism>
<dbReference type="PROSITE" id="PS00280">
    <property type="entry name" value="BPTI_KUNITZ_1"/>
    <property type="match status" value="1"/>
</dbReference>
<dbReference type="AlphaFoldDB" id="A0A7E4ZQJ5"/>
<dbReference type="GO" id="GO:0004867">
    <property type="term" value="F:serine-type endopeptidase inhibitor activity"/>
    <property type="evidence" value="ECO:0007669"/>
    <property type="project" value="InterPro"/>
</dbReference>
<feature type="signal peptide" evidence="1">
    <location>
        <begin position="1"/>
        <end position="18"/>
    </location>
</feature>
<reference evidence="4" key="2">
    <citation type="submission" date="2020-10" db="UniProtKB">
        <authorList>
            <consortium name="WormBaseParasite"/>
        </authorList>
    </citation>
    <scope>IDENTIFICATION</scope>
</reference>
<dbReference type="Pfam" id="PF00014">
    <property type="entry name" value="Kunitz_BPTI"/>
    <property type="match status" value="2"/>
</dbReference>
<keyword evidence="3" id="KW-1185">Reference proteome</keyword>
<dbReference type="Proteomes" id="UP000492821">
    <property type="component" value="Unassembled WGS sequence"/>
</dbReference>
<dbReference type="PANTHER" id="PTHR46339">
    <property type="entry name" value="PROTEIN CBG15282-RELATED"/>
    <property type="match status" value="1"/>
</dbReference>
<evidence type="ECO:0000313" key="3">
    <source>
        <dbReference type="Proteomes" id="UP000492821"/>
    </source>
</evidence>
<feature type="domain" description="BPTI/Kunitz inhibitor" evidence="2">
    <location>
        <begin position="173"/>
        <end position="226"/>
    </location>
</feature>
<dbReference type="SMART" id="SM00131">
    <property type="entry name" value="KU"/>
    <property type="match status" value="2"/>
</dbReference>
<evidence type="ECO:0000259" key="2">
    <source>
        <dbReference type="PROSITE" id="PS50279"/>
    </source>
</evidence>
<sequence>MLFLGSLLICLLFQEAIAVTAQCNYVADSGQACVQSVVSTKFGFNVVSKTCEPFTYNGCGGNSNRFDTLSECIQTCNAMKTPSNGTTSYLGRYRRSENATQINWFNPFHPGPVILQTTTPVPSTETLNAKACNAAFAVQLTRPLQTCNAETACPEGYTCSDSAVCCPTKETVCSSDYDSGHEVSAFDHVGRYAFTASINSCNRFSYFGADGNFNNFKSYCDCMQYCRQN</sequence>
<name>A0A7E4ZQJ5_PANRE</name>
<keyword evidence="1" id="KW-0732">Signal</keyword>
<dbReference type="InterPro" id="IPR053014">
    <property type="entry name" value="Cuticle_assoc_divergent"/>
</dbReference>
<dbReference type="InterPro" id="IPR002223">
    <property type="entry name" value="Kunitz_BPTI"/>
</dbReference>
<accession>A0A7E4ZQJ5</accession>
<dbReference type="InterPro" id="IPR020901">
    <property type="entry name" value="Prtase_inh_Kunz-CS"/>
</dbReference>